<dbReference type="NCBIfam" id="NF045579">
    <property type="entry name" value="rhamnoside_JR"/>
    <property type="match status" value="1"/>
</dbReference>
<dbReference type="Proteomes" id="UP000515561">
    <property type="component" value="Chromosome"/>
</dbReference>
<evidence type="ECO:0000313" key="2">
    <source>
        <dbReference type="Proteomes" id="UP000515561"/>
    </source>
</evidence>
<proteinExistence type="predicted"/>
<name>A0A6S6QTL2_9FIRM</name>
<evidence type="ECO:0000313" key="1">
    <source>
        <dbReference type="EMBL" id="BCJ94643.1"/>
    </source>
</evidence>
<sequence length="826" mass="95053">MNNMIQKFLNPEDEYSPIPFWFWNDTLTEAELRRQIQDFNEKGVKGFVIHPRIGIPHEIEYLSDHFMEFVAFAVKEADKLGMKVVLYDEAMYPSGSAHGMVVQKNPDYASKALKMTEYKGNGEIKIAFDEAEFYKIVSVQAVKKASEAEIVPESITLLKPEKYEISFIPEDDSDWSVLVFSETFTNGHIRGIHFGEDDGEPNAPASSDLLNPDAMKEFIKLTHDRYYQVLSEYFGNTIIGMFTDEPCIMGRGIARGLKPWTGGFLSYYQRQGNSELDLPYLWFQAGELTEQKRRNYDEAINLRMEEAYYQPIFEWCDTHNIALTGHPHESDDIGFLKYFHIPAQDVVWRWVAPENNLALEGQHSTMAKCSSDSARHRNKRRNGNECFACCGKDGIEWAFTADDMKWYMDWLFVRGVNLLYPHAFFYSVDGPRRSGERPPDVGPNNIWWPHYNQISSYIKRMSYLMTDSFNTAQVAVLCSAHQLPWQIVKPLYENQIEFNYLEQELLLSEHCRIDNSCIKIAQQAYKILVIEDSSLIDAKTQLKLEEFVLNGGKVVIYNPKVKMFPAQWGISIYALDEVVQKIDELIIREVKVAKPAKDLRVTHILKDTAEFYLFVNEGEEDIDTQAVLKATGAVEHWDAWAGVIKEPGIVENVYADSITINLNVKRRESKIIRIDNKKPAVRNLLLEKNRRMDTLLLDKHWVMGNNSSKTIELDCLLPWNTFEGLEYYSGTMIYQNSFTLQELPAGKIVELHLGEVCEIPCITVNGIDLDTKLWSPYNYDITNYVKEGENRLTICITNTLANRFNNLSLKSGLLGPVKINFSQLYT</sequence>
<dbReference type="Pfam" id="PF17132">
    <property type="entry name" value="Glyco_hydro_106"/>
    <property type="match status" value="1"/>
</dbReference>
<dbReference type="InterPro" id="IPR008979">
    <property type="entry name" value="Galactose-bd-like_sf"/>
</dbReference>
<dbReference type="PANTHER" id="PTHR36848">
    <property type="entry name" value="DNA-BINDING PROTEIN (PUTATIVE SECRETED PROTEIN)-RELATED"/>
    <property type="match status" value="1"/>
</dbReference>
<dbReference type="Gene3D" id="2.60.120.260">
    <property type="entry name" value="Galactose-binding domain-like"/>
    <property type="match status" value="1"/>
</dbReference>
<dbReference type="InterPro" id="IPR053161">
    <property type="entry name" value="Ulvan_degrading_GH"/>
</dbReference>
<reference evidence="1 2" key="1">
    <citation type="journal article" date="2016" name="Int. J. Syst. Evol. Microbiol.">
        <title>Descriptions of Anaerotaenia torta gen. nov., sp. nov. and Anaerocolumna cellulosilytica gen. nov., sp. nov. isolated from a methanogenic reactor of cattle waste.</title>
        <authorList>
            <person name="Uek A."/>
            <person name="Ohtaki Y."/>
            <person name="Kaku N."/>
            <person name="Ueki K."/>
        </authorList>
    </citation>
    <scope>NUCLEOTIDE SEQUENCE [LARGE SCALE GENOMIC DNA]</scope>
    <source>
        <strain evidence="1 2">SN021</strain>
    </source>
</reference>
<protein>
    <submittedName>
        <fullName evidence="1">Uncharacterized protein</fullName>
    </submittedName>
</protein>
<dbReference type="EMBL" id="AP023367">
    <property type="protein sequence ID" value="BCJ94643.1"/>
    <property type="molecule type" value="Genomic_DNA"/>
</dbReference>
<gene>
    <name evidence="1" type="ORF">acsn021_22120</name>
</gene>
<organism evidence="1 2">
    <name type="scientific">Anaerocolumna cellulosilytica</name>
    <dbReference type="NCBI Taxonomy" id="433286"/>
    <lineage>
        <taxon>Bacteria</taxon>
        <taxon>Bacillati</taxon>
        <taxon>Bacillota</taxon>
        <taxon>Clostridia</taxon>
        <taxon>Lachnospirales</taxon>
        <taxon>Lachnospiraceae</taxon>
        <taxon>Anaerocolumna</taxon>
    </lineage>
</organism>
<keyword evidence="2" id="KW-1185">Reference proteome</keyword>
<dbReference type="AlphaFoldDB" id="A0A6S6QTL2"/>
<dbReference type="PANTHER" id="PTHR36848:SF2">
    <property type="entry name" value="SECRETED PROTEIN"/>
    <property type="match status" value="1"/>
</dbReference>
<dbReference type="KEGG" id="acel:acsn021_22120"/>
<dbReference type="SUPFAM" id="SSF49785">
    <property type="entry name" value="Galactose-binding domain-like"/>
    <property type="match status" value="1"/>
</dbReference>
<accession>A0A6S6QTL2</accession>